<dbReference type="PANTHER" id="PTHR37936:SF3">
    <property type="entry name" value="TRANSPOSASE INSC FOR INSERTION ELEMENT IS2A-RELATED"/>
    <property type="match status" value="1"/>
</dbReference>
<dbReference type="GO" id="GO:0043565">
    <property type="term" value="F:sequence-specific DNA binding"/>
    <property type="evidence" value="ECO:0007669"/>
    <property type="project" value="InterPro"/>
</dbReference>
<dbReference type="InterPro" id="IPR002514">
    <property type="entry name" value="Transposase_8"/>
</dbReference>
<accession>A0A081D3L3</accession>
<dbReference type="GO" id="GO:0006313">
    <property type="term" value="P:DNA transposition"/>
    <property type="evidence" value="ECO:0007669"/>
    <property type="project" value="InterPro"/>
</dbReference>
<proteinExistence type="predicted"/>
<gene>
    <name evidence="1" type="ORF">RRU01S_36_00020</name>
    <name evidence="2" type="ORF">RRU01S_47_00010</name>
</gene>
<name>A0A081D3L3_9HYPH</name>
<dbReference type="SUPFAM" id="SSF48295">
    <property type="entry name" value="TrpR-like"/>
    <property type="match status" value="1"/>
</dbReference>
<dbReference type="EMBL" id="BBJU01000036">
    <property type="protein sequence ID" value="GAK73337.1"/>
    <property type="molecule type" value="Genomic_DNA"/>
</dbReference>
<organism evidence="2 3">
    <name type="scientific">Agrobacterium rubi TR3 = NBRC 13261</name>
    <dbReference type="NCBI Taxonomy" id="1368415"/>
    <lineage>
        <taxon>Bacteria</taxon>
        <taxon>Pseudomonadati</taxon>
        <taxon>Pseudomonadota</taxon>
        <taxon>Alphaproteobacteria</taxon>
        <taxon>Hyphomicrobiales</taxon>
        <taxon>Rhizobiaceae</taxon>
        <taxon>Rhizobium/Agrobacterium group</taxon>
        <taxon>Agrobacterium</taxon>
    </lineage>
</organism>
<dbReference type="Pfam" id="PF01527">
    <property type="entry name" value="HTH_Tnp_1"/>
    <property type="match status" value="1"/>
</dbReference>
<sequence>MGATLEVLTTRRSGREVHRQWPDEIKARIVSESLRPGVTVNEVAARHGLKANHLSTWRTLARQGKLVLPEPEDSVEFAAVVVETPAPEPLSVNPVCRTEIVVGPVTIRLEEGASVARIAAIARALAAAI</sequence>
<comment type="caution">
    <text evidence="2">The sequence shown here is derived from an EMBL/GenBank/DDBJ whole genome shotgun (WGS) entry which is preliminary data.</text>
</comment>
<dbReference type="NCBIfam" id="NF047595">
    <property type="entry name" value="IS66_ISRel24_TnpA"/>
    <property type="match status" value="1"/>
</dbReference>
<dbReference type="EMBL" id="BBJU01000047">
    <property type="protein sequence ID" value="GAK73509.1"/>
    <property type="molecule type" value="Genomic_DNA"/>
</dbReference>
<dbReference type="PANTHER" id="PTHR37936">
    <property type="entry name" value="TRANSPOSASE INSC FOR INSERTION ELEMENT IS2A-RELATED"/>
    <property type="match status" value="1"/>
</dbReference>
<dbReference type="InterPro" id="IPR010921">
    <property type="entry name" value="Trp_repressor/repl_initiator"/>
</dbReference>
<dbReference type="Proteomes" id="UP000028701">
    <property type="component" value="Unassembled WGS sequence"/>
</dbReference>
<dbReference type="GO" id="GO:0004803">
    <property type="term" value="F:transposase activity"/>
    <property type="evidence" value="ECO:0007669"/>
    <property type="project" value="InterPro"/>
</dbReference>
<dbReference type="RefSeq" id="WP_045232749.1">
    <property type="nucleotide sequence ID" value="NZ_BBJU01000036.1"/>
</dbReference>
<dbReference type="AlphaFoldDB" id="A0A081D3L3"/>
<evidence type="ECO:0000313" key="3">
    <source>
        <dbReference type="Proteomes" id="UP000028701"/>
    </source>
</evidence>
<dbReference type="eggNOG" id="COG2963">
    <property type="taxonomic scope" value="Bacteria"/>
</dbReference>
<protein>
    <submittedName>
        <fullName evidence="2">Putative transposase</fullName>
    </submittedName>
</protein>
<dbReference type="OrthoDB" id="9800877at2"/>
<evidence type="ECO:0000313" key="2">
    <source>
        <dbReference type="EMBL" id="GAK73509.1"/>
    </source>
</evidence>
<reference evidence="2 3" key="1">
    <citation type="submission" date="2014-08" db="EMBL/GenBank/DDBJ databases">
        <title>Whole genome shotgun sequence of Rhizobium rubi NBRC 13261.</title>
        <authorList>
            <person name="Katano-Makiyama Y."/>
            <person name="Hosoyama A."/>
            <person name="Hashimoto M."/>
            <person name="Hosoyama Y."/>
            <person name="Noguchi M."/>
            <person name="Tsuchikane K."/>
            <person name="Uohara A."/>
            <person name="Ohji S."/>
            <person name="Ichikawa N."/>
            <person name="Kimura A."/>
            <person name="Yamazoe A."/>
            <person name="Fujita N."/>
        </authorList>
    </citation>
    <scope>NUCLEOTIDE SEQUENCE [LARGE SCALE GENOMIC DNA]</scope>
    <source>
        <strain evidence="2 3">NBRC 13261</strain>
    </source>
</reference>
<evidence type="ECO:0000313" key="1">
    <source>
        <dbReference type="EMBL" id="GAK73337.1"/>
    </source>
</evidence>